<dbReference type="InterPro" id="IPR016174">
    <property type="entry name" value="Di-haem_cyt_TM"/>
</dbReference>
<evidence type="ECO:0000256" key="1">
    <source>
        <dbReference type="ARBA" id="ARBA00002566"/>
    </source>
</evidence>
<keyword evidence="13" id="KW-0830">Ubiquinone</keyword>
<dbReference type="PANTHER" id="PTHR19271:SF16">
    <property type="entry name" value="CYTOCHROME B"/>
    <property type="match status" value="1"/>
</dbReference>
<name>A0A0K8RP24_IXORI</name>
<evidence type="ECO:0000256" key="10">
    <source>
        <dbReference type="ARBA" id="ARBA00022982"/>
    </source>
</evidence>
<evidence type="ECO:0000256" key="9">
    <source>
        <dbReference type="ARBA" id="ARBA00022792"/>
    </source>
</evidence>
<evidence type="ECO:0000256" key="2">
    <source>
        <dbReference type="ARBA" id="ARBA00004448"/>
    </source>
</evidence>
<dbReference type="GO" id="GO:0016491">
    <property type="term" value="F:oxidoreductase activity"/>
    <property type="evidence" value="ECO:0007669"/>
    <property type="project" value="InterPro"/>
</dbReference>
<comment type="function">
    <text evidence="1">Component of the ubiquinol-cytochrome c reductase complex (complex III or cytochrome b-c1 complex) that is part of the mitochondrial respiratory chain. The b-c1 complex mediates electron transfer from ubiquinol to cytochrome c. Contributes to the generation of a proton gradient across the mitochondrial membrane that is then used for ATP synthesis.</text>
</comment>
<keyword evidence="15 20" id="KW-0472">Membrane</keyword>
<dbReference type="InterPro" id="IPR005797">
    <property type="entry name" value="Cyt_b/b6_N"/>
</dbReference>
<evidence type="ECO:0000256" key="13">
    <source>
        <dbReference type="ARBA" id="ARBA00023075"/>
    </source>
</evidence>
<keyword evidence="9" id="KW-0999">Mitochondrion inner membrane</keyword>
<dbReference type="Gene3D" id="1.20.810.10">
    <property type="entry name" value="Cytochrome Bc1 Complex, Chain C"/>
    <property type="match status" value="1"/>
</dbReference>
<evidence type="ECO:0000259" key="21">
    <source>
        <dbReference type="PROSITE" id="PS51002"/>
    </source>
</evidence>
<dbReference type="GO" id="GO:0006122">
    <property type="term" value="P:mitochondrial electron transport, ubiquinol to cytochrome c"/>
    <property type="evidence" value="ECO:0007669"/>
    <property type="project" value="TreeGrafter"/>
</dbReference>
<feature type="transmembrane region" description="Helical" evidence="20">
    <location>
        <begin position="31"/>
        <end position="50"/>
    </location>
</feature>
<dbReference type="Pfam" id="PF00033">
    <property type="entry name" value="Cytochrome_B"/>
    <property type="match status" value="1"/>
</dbReference>
<keyword evidence="12" id="KW-0408">Iron</keyword>
<keyword evidence="4" id="KW-0813">Transport</keyword>
<dbReference type="GO" id="GO:0046872">
    <property type="term" value="F:metal ion binding"/>
    <property type="evidence" value="ECO:0007669"/>
    <property type="project" value="UniProtKB-KW"/>
</dbReference>
<reference evidence="22" key="1">
    <citation type="submission" date="2012-12" db="EMBL/GenBank/DDBJ databases">
        <title>Identification and characterization of a phenylalanine ammonia-lyase gene family in Isatis indigotica Fort.</title>
        <authorList>
            <person name="Liu Q."/>
            <person name="Chen J."/>
            <person name="Zhou X."/>
            <person name="Di P."/>
            <person name="Xiao Y."/>
            <person name="Xuan H."/>
            <person name="Zhang L."/>
            <person name="Chen W."/>
        </authorList>
    </citation>
    <scope>NUCLEOTIDE SEQUENCE</scope>
    <source>
        <tissue evidence="22">Salivary gland</tissue>
    </source>
</reference>
<keyword evidence="5" id="KW-0349">Heme</keyword>
<keyword evidence="14" id="KW-0496">Mitochondrion</keyword>
<feature type="transmembrane region" description="Helical" evidence="20">
    <location>
        <begin position="62"/>
        <end position="84"/>
    </location>
</feature>
<evidence type="ECO:0000256" key="6">
    <source>
        <dbReference type="ARBA" id="ARBA00022660"/>
    </source>
</evidence>
<dbReference type="GO" id="GO:0005743">
    <property type="term" value="C:mitochondrial inner membrane"/>
    <property type="evidence" value="ECO:0007669"/>
    <property type="project" value="UniProtKB-SubCell"/>
</dbReference>
<keyword evidence="11 20" id="KW-1133">Transmembrane helix</keyword>
<dbReference type="EMBL" id="GADI01001439">
    <property type="protein sequence ID" value="JAA72369.1"/>
    <property type="molecule type" value="mRNA"/>
</dbReference>
<keyword evidence="6" id="KW-0679">Respiratory chain</keyword>
<evidence type="ECO:0000313" key="22">
    <source>
        <dbReference type="EMBL" id="JAA72369.1"/>
    </source>
</evidence>
<feature type="domain" description="Cytochrome b/b6 N-terminal region profile" evidence="21">
    <location>
        <begin position="1"/>
        <end position="138"/>
    </location>
</feature>
<evidence type="ECO:0000256" key="7">
    <source>
        <dbReference type="ARBA" id="ARBA00022692"/>
    </source>
</evidence>
<organism evidence="22">
    <name type="scientific">Ixodes ricinus</name>
    <name type="common">Common tick</name>
    <name type="synonym">Acarus ricinus</name>
    <dbReference type="NCBI Taxonomy" id="34613"/>
    <lineage>
        <taxon>Eukaryota</taxon>
        <taxon>Metazoa</taxon>
        <taxon>Ecdysozoa</taxon>
        <taxon>Arthropoda</taxon>
        <taxon>Chelicerata</taxon>
        <taxon>Arachnida</taxon>
        <taxon>Acari</taxon>
        <taxon>Parasitiformes</taxon>
        <taxon>Ixodida</taxon>
        <taxon>Ixodoidea</taxon>
        <taxon>Ixodidae</taxon>
        <taxon>Ixodinae</taxon>
        <taxon>Ixodes</taxon>
    </lineage>
</organism>
<evidence type="ECO:0000256" key="16">
    <source>
        <dbReference type="ARBA" id="ARBA00029812"/>
    </source>
</evidence>
<keyword evidence="10" id="KW-0249">Electron transport</keyword>
<accession>A0A0K8RP24</accession>
<dbReference type="SUPFAM" id="SSF81342">
    <property type="entry name" value="Transmembrane di-heme cytochromes"/>
    <property type="match status" value="1"/>
</dbReference>
<evidence type="ECO:0000256" key="17">
    <source>
        <dbReference type="ARBA" id="ARBA00031681"/>
    </source>
</evidence>
<evidence type="ECO:0000256" key="15">
    <source>
        <dbReference type="ARBA" id="ARBA00023136"/>
    </source>
</evidence>
<evidence type="ECO:0000256" key="20">
    <source>
        <dbReference type="SAM" id="Phobius"/>
    </source>
</evidence>
<evidence type="ECO:0000256" key="5">
    <source>
        <dbReference type="ARBA" id="ARBA00022617"/>
    </source>
</evidence>
<evidence type="ECO:0000256" key="4">
    <source>
        <dbReference type="ARBA" id="ARBA00022448"/>
    </source>
</evidence>
<evidence type="ECO:0000256" key="11">
    <source>
        <dbReference type="ARBA" id="ARBA00022989"/>
    </source>
</evidence>
<dbReference type="PROSITE" id="PS51002">
    <property type="entry name" value="CYTB_NTER"/>
    <property type="match status" value="1"/>
</dbReference>
<proteinExistence type="evidence at transcript level"/>
<keyword evidence="8" id="KW-0479">Metal-binding</keyword>
<dbReference type="GO" id="GO:0008121">
    <property type="term" value="F:quinol-cytochrome-c reductase activity"/>
    <property type="evidence" value="ECO:0007669"/>
    <property type="project" value="TreeGrafter"/>
</dbReference>
<sequence length="138" mass="16103">MLTFYYVPGGLEAFDSVIKILLDINSGWAVGYFHAQCVSFCFFFMYLHMLKGLWYSSKYLPWSWYSGMVLFVLSMAIAFLGYVLPNGQMSYWGATVITNLFYWFPEFVMILLGGYCITAVTLQRFLCLLLFYFVLLYC</sequence>
<comment type="subcellular location">
    <subcellularLocation>
        <location evidence="2">Mitochondrion inner membrane</location>
        <topology evidence="2">Multi-pass membrane protein</topology>
    </subcellularLocation>
</comment>
<keyword evidence="7 20" id="KW-0812">Transmembrane</keyword>
<evidence type="ECO:0000256" key="8">
    <source>
        <dbReference type="ARBA" id="ARBA00022723"/>
    </source>
</evidence>
<evidence type="ECO:0000256" key="3">
    <source>
        <dbReference type="ARBA" id="ARBA00013531"/>
    </source>
</evidence>
<dbReference type="InterPro" id="IPR027387">
    <property type="entry name" value="Cytb/b6-like_sf"/>
</dbReference>
<dbReference type="AlphaFoldDB" id="A0A0K8RP24"/>
<evidence type="ECO:0000256" key="14">
    <source>
        <dbReference type="ARBA" id="ARBA00023128"/>
    </source>
</evidence>
<protein>
    <recommendedName>
        <fullName evidence="3">Cytochrome b</fullName>
    </recommendedName>
    <alternativeName>
        <fullName evidence="17">Complex III subunit 3</fullName>
    </alternativeName>
    <alternativeName>
        <fullName evidence="18">Complex III subunit III</fullName>
    </alternativeName>
    <alternativeName>
        <fullName evidence="16">Cytochrome b-c1 complex subunit 3</fullName>
    </alternativeName>
    <alternativeName>
        <fullName evidence="19">Ubiquinol-cytochrome-c reductase complex cytochrome b subunit</fullName>
    </alternativeName>
</protein>
<dbReference type="PANTHER" id="PTHR19271">
    <property type="entry name" value="CYTOCHROME B"/>
    <property type="match status" value="1"/>
</dbReference>
<evidence type="ECO:0000256" key="18">
    <source>
        <dbReference type="ARBA" id="ARBA00032600"/>
    </source>
</evidence>
<feature type="transmembrane region" description="Helical" evidence="20">
    <location>
        <begin position="104"/>
        <end position="137"/>
    </location>
</feature>
<evidence type="ECO:0000256" key="12">
    <source>
        <dbReference type="ARBA" id="ARBA00023004"/>
    </source>
</evidence>
<evidence type="ECO:0000256" key="19">
    <source>
        <dbReference type="ARBA" id="ARBA00032818"/>
    </source>
</evidence>